<accession>A0A554VIK5</accession>
<evidence type="ECO:0000313" key="2">
    <source>
        <dbReference type="Proteomes" id="UP000318833"/>
    </source>
</evidence>
<protein>
    <submittedName>
        <fullName evidence="1">Uncharacterized protein</fullName>
    </submittedName>
</protein>
<comment type="caution">
    <text evidence="1">The sequence shown here is derived from an EMBL/GenBank/DDBJ whole genome shotgun (WGS) entry which is preliminary data.</text>
</comment>
<dbReference type="AlphaFoldDB" id="A0A554VIK5"/>
<name>A0A554VIK5_9FLAO</name>
<proteinExistence type="predicted"/>
<organism evidence="1 2">
    <name type="scientific">Aquimarina algiphila</name>
    <dbReference type="NCBI Taxonomy" id="2047982"/>
    <lineage>
        <taxon>Bacteria</taxon>
        <taxon>Pseudomonadati</taxon>
        <taxon>Bacteroidota</taxon>
        <taxon>Flavobacteriia</taxon>
        <taxon>Flavobacteriales</taxon>
        <taxon>Flavobacteriaceae</taxon>
        <taxon>Aquimarina</taxon>
    </lineage>
</organism>
<dbReference type="EMBL" id="VLNR01000031">
    <property type="protein sequence ID" value="TSE07641.1"/>
    <property type="molecule type" value="Genomic_DNA"/>
</dbReference>
<evidence type="ECO:0000313" key="1">
    <source>
        <dbReference type="EMBL" id="TSE07641.1"/>
    </source>
</evidence>
<reference evidence="1 2" key="1">
    <citation type="submission" date="2019-07" db="EMBL/GenBank/DDBJ databases">
        <title>The draft genome sequence of Aquimarina algiphila M91.</title>
        <authorList>
            <person name="Meng X."/>
        </authorList>
    </citation>
    <scope>NUCLEOTIDE SEQUENCE [LARGE SCALE GENOMIC DNA]</scope>
    <source>
        <strain evidence="1 2">M91</strain>
    </source>
</reference>
<dbReference type="OrthoDB" id="9802795at2"/>
<keyword evidence="2" id="KW-1185">Reference proteome</keyword>
<gene>
    <name evidence="1" type="ORF">FOF46_15165</name>
</gene>
<dbReference type="RefSeq" id="WP_143917042.1">
    <property type="nucleotide sequence ID" value="NZ_CANMXV010000035.1"/>
</dbReference>
<sequence length="132" mass="15569">MNEEIKPTEVNLPTVIPTNIPELLVLFRDSITSNLNGHTFKFNGVYESVSTQAYHNNLYYYDRVIDKDSRKHITLFLHKKFKKHLKNREPYEFTGKLQLHREIRSGSIDILLYVSAVNVEIPMKLTRVFLFK</sequence>
<dbReference type="Proteomes" id="UP000318833">
    <property type="component" value="Unassembled WGS sequence"/>
</dbReference>